<gene>
    <name evidence="1" type="ORF">MPOCJGCO_0603</name>
</gene>
<accession>A0ABQ4TVA9</accession>
<reference evidence="1" key="1">
    <citation type="journal article" date="2021" name="Front. Microbiol.">
        <title>Comprehensive Comparative Genomics and Phenotyping of Methylobacterium Species.</title>
        <authorList>
            <person name="Alessa O."/>
            <person name="Ogura Y."/>
            <person name="Fujitani Y."/>
            <person name="Takami H."/>
            <person name="Hayashi T."/>
            <person name="Sahin N."/>
            <person name="Tani A."/>
        </authorList>
    </citation>
    <scope>NUCLEOTIDE SEQUENCE</scope>
    <source>
        <strain evidence="1">DSM 23632</strain>
    </source>
</reference>
<keyword evidence="2" id="KW-1185">Reference proteome</keyword>
<proteinExistence type="predicted"/>
<evidence type="ECO:0008006" key="3">
    <source>
        <dbReference type="Google" id="ProtNLM"/>
    </source>
</evidence>
<dbReference type="RefSeq" id="WP_238181151.1">
    <property type="nucleotide sequence ID" value="NZ_BPRB01000035.1"/>
</dbReference>
<dbReference type="EMBL" id="BPRB01000035">
    <property type="protein sequence ID" value="GJE58521.1"/>
    <property type="molecule type" value="Genomic_DNA"/>
</dbReference>
<comment type="caution">
    <text evidence="1">The sequence shown here is derived from an EMBL/GenBank/DDBJ whole genome shotgun (WGS) entry which is preliminary data.</text>
</comment>
<dbReference type="Proteomes" id="UP001055057">
    <property type="component" value="Unassembled WGS sequence"/>
</dbReference>
<organism evidence="1 2">
    <name type="scientific">Methylobacterium trifolii</name>
    <dbReference type="NCBI Taxonomy" id="1003092"/>
    <lineage>
        <taxon>Bacteria</taxon>
        <taxon>Pseudomonadati</taxon>
        <taxon>Pseudomonadota</taxon>
        <taxon>Alphaproteobacteria</taxon>
        <taxon>Hyphomicrobiales</taxon>
        <taxon>Methylobacteriaceae</taxon>
        <taxon>Methylobacterium</taxon>
    </lineage>
</organism>
<evidence type="ECO:0000313" key="2">
    <source>
        <dbReference type="Proteomes" id="UP001055057"/>
    </source>
</evidence>
<sequence length="76" mass="9015">MLLAWLLSLATRAPLRHRRLGYVRESVLLFSRSRRCRRAWDWKVAPFGEESRHHRLIHRVHGYPDLAAARRSAWAA</sequence>
<reference evidence="1" key="2">
    <citation type="submission" date="2021-08" db="EMBL/GenBank/DDBJ databases">
        <authorList>
            <person name="Tani A."/>
            <person name="Ola A."/>
            <person name="Ogura Y."/>
            <person name="Katsura K."/>
            <person name="Hayashi T."/>
        </authorList>
    </citation>
    <scope>NUCLEOTIDE SEQUENCE</scope>
    <source>
        <strain evidence="1">DSM 23632</strain>
    </source>
</reference>
<protein>
    <recommendedName>
        <fullName evidence="3">Secreted protein</fullName>
    </recommendedName>
</protein>
<evidence type="ECO:0000313" key="1">
    <source>
        <dbReference type="EMBL" id="GJE58521.1"/>
    </source>
</evidence>
<name>A0ABQ4TVA9_9HYPH</name>